<dbReference type="AlphaFoldDB" id="E8X709"/>
<dbReference type="SUPFAM" id="SSF49464">
    <property type="entry name" value="Carboxypeptidase regulatory domain-like"/>
    <property type="match status" value="1"/>
</dbReference>
<geneLocation type="plasmid" evidence="3 4">
    <name>pACIX902</name>
</geneLocation>
<keyword evidence="4" id="KW-1185">Reference proteome</keyword>
<dbReference type="SUPFAM" id="SSF56935">
    <property type="entry name" value="Porins"/>
    <property type="match status" value="1"/>
</dbReference>
<dbReference type="HOGENOM" id="CLU_006298_0_0_0"/>
<feature type="chain" id="PRO_5003233762" evidence="1">
    <location>
        <begin position="28"/>
        <end position="1182"/>
    </location>
</feature>
<dbReference type="InterPro" id="IPR057601">
    <property type="entry name" value="Oar-like_b-barrel"/>
</dbReference>
<dbReference type="InterPro" id="IPR008969">
    <property type="entry name" value="CarboxyPept-like_regulatory"/>
</dbReference>
<evidence type="ECO:0000259" key="2">
    <source>
        <dbReference type="Pfam" id="PF25183"/>
    </source>
</evidence>
<dbReference type="KEGG" id="acm:AciX9_3832"/>
<evidence type="ECO:0000313" key="3">
    <source>
        <dbReference type="EMBL" id="ADW71118.1"/>
    </source>
</evidence>
<evidence type="ECO:0000256" key="1">
    <source>
        <dbReference type="SAM" id="SignalP"/>
    </source>
</evidence>
<feature type="signal peptide" evidence="1">
    <location>
        <begin position="1"/>
        <end position="27"/>
    </location>
</feature>
<dbReference type="EMBL" id="CP002482">
    <property type="protein sequence ID" value="ADW71118.1"/>
    <property type="molecule type" value="Genomic_DNA"/>
</dbReference>
<dbReference type="Pfam" id="PF25183">
    <property type="entry name" value="OMP_b-brl_4"/>
    <property type="match status" value="1"/>
</dbReference>
<organism evidence="4">
    <name type="scientific">Granulicella tundricola (strain ATCC BAA-1859 / DSM 23138 / MP5ACTX9)</name>
    <dbReference type="NCBI Taxonomy" id="1198114"/>
    <lineage>
        <taxon>Bacteria</taxon>
        <taxon>Pseudomonadati</taxon>
        <taxon>Acidobacteriota</taxon>
        <taxon>Terriglobia</taxon>
        <taxon>Terriglobales</taxon>
        <taxon>Acidobacteriaceae</taxon>
        <taxon>Granulicella</taxon>
    </lineage>
</organism>
<name>E8X709_GRATM</name>
<gene>
    <name evidence="3" type="ordered locus">AciX9_3832</name>
</gene>
<protein>
    <submittedName>
        <fullName evidence="3">Cna B domain protein</fullName>
    </submittedName>
</protein>
<dbReference type="Pfam" id="PF13620">
    <property type="entry name" value="CarboxypepD_reg"/>
    <property type="match status" value="1"/>
</dbReference>
<reference evidence="4" key="1">
    <citation type="submission" date="2011-01" db="EMBL/GenBank/DDBJ databases">
        <title>Complete sequence of plasmid2 of Acidobacterium sp. MP5ACTX9.</title>
        <authorList>
            <consortium name="US DOE Joint Genome Institute"/>
            <person name="Lucas S."/>
            <person name="Copeland A."/>
            <person name="Lapidus A."/>
            <person name="Cheng J.-F."/>
            <person name="Goodwin L."/>
            <person name="Pitluck S."/>
            <person name="Teshima H."/>
            <person name="Detter J.C."/>
            <person name="Han C."/>
            <person name="Tapia R."/>
            <person name="Land M."/>
            <person name="Hauser L."/>
            <person name="Kyrpides N."/>
            <person name="Ivanova N."/>
            <person name="Ovchinnikova G."/>
            <person name="Pagani I."/>
            <person name="Rawat S.R."/>
            <person name="Mannisto M."/>
            <person name="Haggblom M.M."/>
            <person name="Woyke T."/>
        </authorList>
    </citation>
    <scope>NUCLEOTIDE SEQUENCE [LARGE SCALE GENOMIC DNA]</scope>
    <source>
        <strain evidence="4">MP5ACTX9</strain>
        <plasmid evidence="4">Plasmid pACIX902</plasmid>
    </source>
</reference>
<dbReference type="OrthoDB" id="97893at2"/>
<feature type="domain" description="TonB-dependent transporter Oar-like beta-barrel" evidence="2">
    <location>
        <begin position="256"/>
        <end position="1175"/>
    </location>
</feature>
<dbReference type="Gene3D" id="2.60.40.1120">
    <property type="entry name" value="Carboxypeptidase-like, regulatory domain"/>
    <property type="match status" value="1"/>
</dbReference>
<accession>E8X709</accession>
<evidence type="ECO:0000313" key="4">
    <source>
        <dbReference type="Proteomes" id="UP000000343"/>
    </source>
</evidence>
<keyword evidence="3" id="KW-0614">Plasmid</keyword>
<sequence>MTWACSPSSRRRLVFGLAASAALFQTASGQTSTTGAIRGTVTDPQGAVIAGGIVTIKSQGTDAVRTALTDKGGQYTVGLLPPGMYTVTITAPGFKTEDPGSITVTVTETARVDAKLEVGSQSDTVEVSTATPALQMENATLGTVVDGDVINQLPLTNRNYTQVLTLSAGITGDLNNAATLGKGTPDVYVNGASNISNNFHMDGADINNFGSGRAGDFVQQAGIPIPNPDALEEFKIQTANYDAGFGRDAGANVDVVTKSGTNSFHGSLWEFLRNDVLNANDTFLKINGQKRPDMKQNQFGGTLGGPILKDKLFFFGTYQNTRQINGLSSTSLQTISLFPITNDRSAAAIGAAACPANAGPTPLAQTRWHPYVGGTYTGGVNVACNGSNINPVALNLLNQKLPNGTYLIPTPQRLLTDSNGNPIGQSTFSIPSTYFETQYMINTDYTISPKNTLSERYFYANYPEDQPLGTAGDTPGNGVSTVFNDQIGLLKLTSALTPHLLNEALVAYIRSSGHLQTESTLTASQIGMTAPSDPTYPLYPVTSVTGYFNLGGGGNDESSSVVNTFEIDDQISLTHGKQSIRAGFIGEKNQFDFNDPEQKRGSLNFSTFQDFILGQSAAQNGTNYSNVNTAGSQQGSYYKGYRGTDLAMFLQDDVKLRPNLTVNAGIRWELNSNVSFGHGEESSFWPSLVTRFQPLPAAGTLNGFIVPNNYQLPLPAGLTKIGSRSLTKNDIPLHNFGPRLGFAWQPYGAAATTVLRGGVGMFFTLPNGNSVLQTLGGQPFVSSASLSNAVDQASTFQTPYTATLTPGVWQVLSPTAVPRTVTAVAENSDSPLTVQYNLEVEQQLPEKLVLEVGYVGTRGTRLAEGRNINAAALASPTNPINGVTTNSTLSSNVQARVPYQGFSPTGVTLIETYGFSNYSSLQTTVKRQVSRGIYVQGAYTWSKAMTSVYGGDGTNGVFEGGSGNSNDPNNRYARYGLAGFDRTNRFVVAYTYLFPSWQKGNWFERAATSGWRVNGTSTFQGGKPLTITDSRNGTAYGETDSRAQFLPGMGNRNIVNKGGGTMLNRVKSNTYLNAGSAVFGLAPAVASAALNGTVNALDYGNSSVSAARGPGNDNWDMAVVKETRVGGIRENATLDFRTEFFNVWNHPEYSAPATAVSAASYGQITSSAGSPRLIQFALKYQF</sequence>
<proteinExistence type="predicted"/>
<dbReference type="Proteomes" id="UP000000343">
    <property type="component" value="Plasmid pACIX902"/>
</dbReference>
<keyword evidence="1" id="KW-0732">Signal</keyword>